<accession>A0A3P6SRL2</accession>
<proteinExistence type="predicted"/>
<reference evidence="1 2" key="1">
    <citation type="submission" date="2018-08" db="EMBL/GenBank/DDBJ databases">
        <authorList>
            <person name="Laetsch R D."/>
            <person name="Stevens L."/>
            <person name="Kumar S."/>
            <person name="Blaxter L. M."/>
        </authorList>
    </citation>
    <scope>NUCLEOTIDE SEQUENCE [LARGE SCALE GENOMIC DNA]</scope>
</reference>
<evidence type="ECO:0000313" key="2">
    <source>
        <dbReference type="Proteomes" id="UP000277928"/>
    </source>
</evidence>
<organism evidence="1 2">
    <name type="scientific">Litomosoides sigmodontis</name>
    <name type="common">Filarial nematode worm</name>
    <dbReference type="NCBI Taxonomy" id="42156"/>
    <lineage>
        <taxon>Eukaryota</taxon>
        <taxon>Metazoa</taxon>
        <taxon>Ecdysozoa</taxon>
        <taxon>Nematoda</taxon>
        <taxon>Chromadorea</taxon>
        <taxon>Rhabditida</taxon>
        <taxon>Spirurina</taxon>
        <taxon>Spiruromorpha</taxon>
        <taxon>Filarioidea</taxon>
        <taxon>Onchocercidae</taxon>
        <taxon>Litomosoides</taxon>
    </lineage>
</organism>
<protein>
    <submittedName>
        <fullName evidence="1">Uncharacterized protein</fullName>
    </submittedName>
</protein>
<dbReference type="Proteomes" id="UP000277928">
    <property type="component" value="Unassembled WGS sequence"/>
</dbReference>
<keyword evidence="2" id="KW-1185">Reference proteome</keyword>
<evidence type="ECO:0000313" key="1">
    <source>
        <dbReference type="EMBL" id="VDK78502.1"/>
    </source>
</evidence>
<name>A0A3P6SRL2_LITSI</name>
<dbReference type="EMBL" id="UYRX01000248">
    <property type="protein sequence ID" value="VDK78502.1"/>
    <property type="molecule type" value="Genomic_DNA"/>
</dbReference>
<dbReference type="AlphaFoldDB" id="A0A3P6SRL2"/>
<gene>
    <name evidence="1" type="ORF">NLS_LOCUS4098</name>
</gene>
<dbReference type="OrthoDB" id="5855121at2759"/>
<sequence>MLPFIGSIKSNCCATLTRQATLQEDLDGGILTVIGVRMSSRRNREESRDNDHVPSLIDDGTARIGSSTIGSTTDILYSRRVLARSAESLYPFDVKRSQLSPSIRRYSHNLNDDERRRSLTWARLTAEERIARTNRRISDNAKSLHPTQSDPLRGLLTLINL</sequence>